<dbReference type="SUPFAM" id="SSF69593">
    <property type="entry name" value="Glycerol-3-phosphate (1)-acyltransferase"/>
    <property type="match status" value="1"/>
</dbReference>
<dbReference type="Proteomes" id="UP000306585">
    <property type="component" value="Unassembled WGS sequence"/>
</dbReference>
<dbReference type="InterPro" id="IPR007172">
    <property type="entry name" value="DUF374"/>
</dbReference>
<evidence type="ECO:0000313" key="2">
    <source>
        <dbReference type="EMBL" id="TLS66327.1"/>
    </source>
</evidence>
<accession>A0A5R9GPX8</accession>
<sequence length="159" mass="17290">MMGVGLKGCKGYTLISTHRDGGFIADTLQLQGFRAIRGSSTRGGGRALIEMIRKCRDEGADIGISPDGPKGPREKVKPGIVLLAKKSGVKIYPVIWATRSSWRISSSWDHFYIPKPFTRGVFVFGEPLFIASDASDSGSLVRVQSAMDTTCQIADSYFI</sequence>
<reference evidence="2 3" key="1">
    <citation type="journal article" date="2019" name="Appl. Environ. Microbiol.">
        <title>Environmental Evidence and Genomic Insight of Iron-oxidizing Bacteria Preference Towards More Corrosion Resistant Stainless Steel at Higher Salinities.</title>
        <authorList>
            <person name="Garrison C.E."/>
            <person name="Price K.A."/>
            <person name="Field E.K."/>
        </authorList>
    </citation>
    <scope>NUCLEOTIDE SEQUENCE [LARGE SCALE GENOMIC DNA]</scope>
    <source>
        <strain evidence="2 3">P3</strain>
    </source>
</reference>
<protein>
    <submittedName>
        <fullName evidence="2">DUF374 domain-containing protein</fullName>
    </submittedName>
</protein>
<feature type="domain" description="DUF374" evidence="1">
    <location>
        <begin position="8"/>
        <end position="73"/>
    </location>
</feature>
<evidence type="ECO:0000313" key="3">
    <source>
        <dbReference type="Proteomes" id="UP000306585"/>
    </source>
</evidence>
<dbReference type="EMBL" id="VBRY01000010">
    <property type="protein sequence ID" value="TLS66327.1"/>
    <property type="molecule type" value="Genomic_DNA"/>
</dbReference>
<dbReference type="Pfam" id="PF04028">
    <property type="entry name" value="DUF374"/>
    <property type="match status" value="1"/>
</dbReference>
<dbReference type="AlphaFoldDB" id="A0A5R9GPX8"/>
<evidence type="ECO:0000259" key="1">
    <source>
        <dbReference type="Pfam" id="PF04028"/>
    </source>
</evidence>
<proteinExistence type="predicted"/>
<keyword evidence="3" id="KW-1185">Reference proteome</keyword>
<name>A0A5R9GPX8_9PROT</name>
<gene>
    <name evidence="2" type="ORF">FEF65_10535</name>
</gene>
<organism evidence="2 3">
    <name type="scientific">Mariprofundus erugo</name>
    <dbReference type="NCBI Taxonomy" id="2528639"/>
    <lineage>
        <taxon>Bacteria</taxon>
        <taxon>Pseudomonadati</taxon>
        <taxon>Pseudomonadota</taxon>
        <taxon>Candidatius Mariprofundia</taxon>
        <taxon>Mariprofundales</taxon>
        <taxon>Mariprofundaceae</taxon>
        <taxon>Mariprofundus</taxon>
    </lineage>
</organism>
<comment type="caution">
    <text evidence="2">The sequence shown here is derived from an EMBL/GenBank/DDBJ whole genome shotgun (WGS) entry which is preliminary data.</text>
</comment>